<dbReference type="PROSITE" id="PS50330">
    <property type="entry name" value="UIM"/>
    <property type="match status" value="1"/>
</dbReference>
<reference evidence="8" key="2">
    <citation type="submission" date="2025-09" db="UniProtKB">
        <authorList>
            <consortium name="Ensembl"/>
        </authorList>
    </citation>
    <scope>IDENTIFICATION</scope>
</reference>
<reference evidence="8" key="1">
    <citation type="submission" date="2025-08" db="UniProtKB">
        <authorList>
            <consortium name="Ensembl"/>
        </authorList>
    </citation>
    <scope>IDENTIFICATION</scope>
</reference>
<dbReference type="SUPFAM" id="SSF53300">
    <property type="entry name" value="vWA-like"/>
    <property type="match status" value="1"/>
</dbReference>
<dbReference type="InterPro" id="IPR036465">
    <property type="entry name" value="vWFA_dom_sf"/>
</dbReference>
<proteinExistence type="inferred from homology"/>
<organism evidence="8 9">
    <name type="scientific">Salmo trutta</name>
    <name type="common">Brown trout</name>
    <dbReference type="NCBI Taxonomy" id="8032"/>
    <lineage>
        <taxon>Eukaryota</taxon>
        <taxon>Metazoa</taxon>
        <taxon>Chordata</taxon>
        <taxon>Craniata</taxon>
        <taxon>Vertebrata</taxon>
        <taxon>Euteleostomi</taxon>
        <taxon>Actinopterygii</taxon>
        <taxon>Neopterygii</taxon>
        <taxon>Teleostei</taxon>
        <taxon>Protacanthopterygii</taxon>
        <taxon>Salmoniformes</taxon>
        <taxon>Salmonidae</taxon>
        <taxon>Salmoninae</taxon>
        <taxon>Salmo</taxon>
    </lineage>
</organism>
<feature type="domain" description="VWFA" evidence="7">
    <location>
        <begin position="29"/>
        <end position="212"/>
    </location>
</feature>
<evidence type="ECO:0000313" key="9">
    <source>
        <dbReference type="Proteomes" id="UP000472277"/>
    </source>
</evidence>
<comment type="similarity">
    <text evidence="1">Belongs to the proteasome subunit S5A family.</text>
</comment>
<dbReference type="GO" id="GO:0043161">
    <property type="term" value="P:proteasome-mediated ubiquitin-dependent protein catabolic process"/>
    <property type="evidence" value="ECO:0007669"/>
    <property type="project" value="TreeGrafter"/>
</dbReference>
<dbReference type="GO" id="GO:0005634">
    <property type="term" value="C:nucleus"/>
    <property type="evidence" value="ECO:0007669"/>
    <property type="project" value="TreeGrafter"/>
</dbReference>
<dbReference type="AlphaFoldDB" id="A0A674C6X7"/>
<keyword evidence="3" id="KW-0677">Repeat</keyword>
<dbReference type="GO" id="GO:0031593">
    <property type="term" value="F:polyubiquitin modification-dependent protein binding"/>
    <property type="evidence" value="ECO:0007669"/>
    <property type="project" value="TreeGrafter"/>
</dbReference>
<evidence type="ECO:0000259" key="7">
    <source>
        <dbReference type="PROSITE" id="PS50234"/>
    </source>
</evidence>
<dbReference type="GO" id="GO:0005829">
    <property type="term" value="C:cytosol"/>
    <property type="evidence" value="ECO:0007669"/>
    <property type="project" value="TreeGrafter"/>
</dbReference>
<dbReference type="InterPro" id="IPR049590">
    <property type="entry name" value="PSMD4_RAZUL-like"/>
</dbReference>
<dbReference type="Gene3D" id="6.10.300.40">
    <property type="match status" value="1"/>
</dbReference>
<dbReference type="GO" id="GO:0008540">
    <property type="term" value="C:proteasome regulatory particle, base subcomplex"/>
    <property type="evidence" value="ECO:0007669"/>
    <property type="project" value="TreeGrafter"/>
</dbReference>
<dbReference type="CDD" id="cd01452">
    <property type="entry name" value="VWA_26S_proteasome_subunit"/>
    <property type="match status" value="1"/>
</dbReference>
<dbReference type="SMART" id="SM00726">
    <property type="entry name" value="UIM"/>
    <property type="match status" value="2"/>
</dbReference>
<feature type="region of interest" description="Disordered" evidence="6">
    <location>
        <begin position="372"/>
        <end position="408"/>
    </location>
</feature>
<sequence>MSRFFSLVDSDVLTLSESDQKVFKMGLESTMVCVDNSEYMRNGDFLPTRLQAQQDAVNIVCHSKTRANPENNVGLISMANNCEVLTTLTPDTGRILSKLHAIQPKGKICFCTGIRVAHLALKHRQGKNHKMRIIAFVGSPVEDSDKDLVKMAKRLKKEKVNVDIINFGEEEFNTEKLTAFINTLNGKEGTGSHLVTVPPGPSLADALLSSPILAGEGGSIMGLGASDFEFGVDPSADPELALALRVSMEEQRQRQEEEARQVVVASVADVTTADSKEREGRDRYVCICKSEEALLKMSVSQPETGGAAVLPDFSNMTEEEQVAYAMRMSLAGEEYGDAMDTGALIDTETAKEEDDYDVMQDPEFLQSVLQNLPGVDPNNEAIRNAMGSLASQTGPPKPNRKKDEDKKK</sequence>
<dbReference type="FunFam" id="6.10.300.40:FF:000001">
    <property type="entry name" value="26S proteasome non-ATPase regulatory subunit 4"/>
    <property type="match status" value="1"/>
</dbReference>
<evidence type="ECO:0000256" key="2">
    <source>
        <dbReference type="ARBA" id="ARBA00014934"/>
    </source>
</evidence>
<evidence type="ECO:0000256" key="1">
    <source>
        <dbReference type="ARBA" id="ARBA00005574"/>
    </source>
</evidence>
<dbReference type="OMA" id="QCIPENT"/>
<dbReference type="FunFam" id="3.40.50.410:FF:000005">
    <property type="entry name" value="26S proteasome non-ATPase regulatory subunit 4"/>
    <property type="match status" value="1"/>
</dbReference>
<dbReference type="PANTHER" id="PTHR10223">
    <property type="entry name" value="26S PROTEASOME NON-ATPASE REGULATORY SUBUNIT 4"/>
    <property type="match status" value="1"/>
</dbReference>
<evidence type="ECO:0000256" key="6">
    <source>
        <dbReference type="SAM" id="MobiDB-lite"/>
    </source>
</evidence>
<evidence type="ECO:0000256" key="4">
    <source>
        <dbReference type="ARBA" id="ARBA00022942"/>
    </source>
</evidence>
<dbReference type="PROSITE" id="PS50234">
    <property type="entry name" value="VWFA"/>
    <property type="match status" value="1"/>
</dbReference>
<dbReference type="Gene3D" id="6.10.250.380">
    <property type="match status" value="1"/>
</dbReference>
<dbReference type="InterPro" id="IPR027040">
    <property type="entry name" value="PSMD4"/>
</dbReference>
<dbReference type="Pfam" id="PF13519">
    <property type="entry name" value="VWA_2"/>
    <property type="match status" value="1"/>
</dbReference>
<dbReference type="InterPro" id="IPR002035">
    <property type="entry name" value="VWF_A"/>
</dbReference>
<dbReference type="Gene3D" id="3.40.50.410">
    <property type="entry name" value="von Willebrand factor, type A domain"/>
    <property type="match status" value="1"/>
</dbReference>
<keyword evidence="4" id="KW-0647">Proteasome</keyword>
<dbReference type="GeneTree" id="ENSGT00530000064050"/>
<dbReference type="PANTHER" id="PTHR10223:SF13">
    <property type="entry name" value="26S PROTEASOME NON-ATPASE REGULATORY SUBUNIT 4"/>
    <property type="match status" value="1"/>
</dbReference>
<name>A0A674C6X7_SALTR</name>
<protein>
    <recommendedName>
        <fullName evidence="2">26S proteasome non-ATPase regulatory subunit 4</fullName>
    </recommendedName>
    <alternativeName>
        <fullName evidence="5">26S proteasome regulatory subunit RPN10</fullName>
    </alternativeName>
</protein>
<dbReference type="Ensembl" id="ENSSTUT00000084254.1">
    <property type="protein sequence ID" value="ENSSTUP00000079133.1"/>
    <property type="gene ID" value="ENSSTUG00000034773.1"/>
</dbReference>
<keyword evidence="9" id="KW-1185">Reference proteome</keyword>
<evidence type="ECO:0000313" key="8">
    <source>
        <dbReference type="Ensembl" id="ENSSTUP00000079133.1"/>
    </source>
</evidence>
<dbReference type="InParanoid" id="A0A674C6X7"/>
<evidence type="ECO:0000256" key="5">
    <source>
        <dbReference type="ARBA" id="ARBA00044341"/>
    </source>
</evidence>
<gene>
    <name evidence="8" type="primary">PSMD4</name>
    <name evidence="8" type="synonym">LOC115176088</name>
</gene>
<dbReference type="SMART" id="SM00327">
    <property type="entry name" value="VWA"/>
    <property type="match status" value="1"/>
</dbReference>
<dbReference type="InterPro" id="IPR003903">
    <property type="entry name" value="UIM_dom"/>
</dbReference>
<dbReference type="CDD" id="cd22297">
    <property type="entry name" value="PSMD4_RAZUL"/>
    <property type="match status" value="1"/>
</dbReference>
<evidence type="ECO:0000256" key="3">
    <source>
        <dbReference type="ARBA" id="ARBA00022737"/>
    </source>
</evidence>
<dbReference type="Pfam" id="PF02809">
    <property type="entry name" value="UIM"/>
    <property type="match status" value="2"/>
</dbReference>
<dbReference type="Proteomes" id="UP000472277">
    <property type="component" value="Chromosome 36"/>
</dbReference>
<accession>A0A674C6X7</accession>